<gene>
    <name evidence="1" type="ORF">L7E55_07680</name>
</gene>
<proteinExistence type="predicted"/>
<organism evidence="1 2">
    <name type="scientific">Pelotomaculum isophthalicicum JI</name>
    <dbReference type="NCBI Taxonomy" id="947010"/>
    <lineage>
        <taxon>Bacteria</taxon>
        <taxon>Bacillati</taxon>
        <taxon>Bacillota</taxon>
        <taxon>Clostridia</taxon>
        <taxon>Eubacteriales</taxon>
        <taxon>Desulfotomaculaceae</taxon>
        <taxon>Pelotomaculum</taxon>
    </lineage>
</organism>
<sequence>MDYITAREASRLWGITQRRVQVLCAQGKVPGAVLFGNAWAIPKDAEKPRDGRYKKNKPEKE</sequence>
<dbReference type="EMBL" id="JAKOAV010000011">
    <property type="protein sequence ID" value="MDF9408239.1"/>
    <property type="molecule type" value="Genomic_DNA"/>
</dbReference>
<comment type="caution">
    <text evidence="1">The sequence shown here is derived from an EMBL/GenBank/DDBJ whole genome shotgun (WGS) entry which is preliminary data.</text>
</comment>
<protein>
    <submittedName>
        <fullName evidence="1">Helix-turn-helix domain-containing protein</fullName>
    </submittedName>
</protein>
<name>A0A9X4H7Z6_9FIRM</name>
<keyword evidence="2" id="KW-1185">Reference proteome</keyword>
<evidence type="ECO:0000313" key="1">
    <source>
        <dbReference type="EMBL" id="MDF9408239.1"/>
    </source>
</evidence>
<dbReference type="Proteomes" id="UP001154312">
    <property type="component" value="Unassembled WGS sequence"/>
</dbReference>
<accession>A0A9X4H7Z6</accession>
<dbReference type="AlphaFoldDB" id="A0A9X4H7Z6"/>
<evidence type="ECO:0000313" key="2">
    <source>
        <dbReference type="Proteomes" id="UP001154312"/>
    </source>
</evidence>
<reference evidence="1" key="1">
    <citation type="submission" date="2022-02" db="EMBL/GenBank/DDBJ databases">
        <authorList>
            <person name="Leng L."/>
        </authorList>
    </citation>
    <scope>NUCLEOTIDE SEQUENCE</scope>
    <source>
        <strain evidence="1">JI</strain>
    </source>
</reference>